<evidence type="ECO:0000256" key="3">
    <source>
        <dbReference type="ARBA" id="ARBA00022448"/>
    </source>
</evidence>
<gene>
    <name evidence="8 9" type="primary">corA</name>
    <name evidence="9" type="ORF">JL102_08515</name>
</gene>
<keyword evidence="5 8" id="KW-0812">Transmembrane</keyword>
<dbReference type="PANTHER" id="PTHR46494">
    <property type="entry name" value="CORA FAMILY METAL ION TRANSPORTER (EUROFUNG)"/>
    <property type="match status" value="1"/>
</dbReference>
<organism evidence="9 10">
    <name type="scientific">Fulvivirga sediminis</name>
    <dbReference type="NCBI Taxonomy" id="2803949"/>
    <lineage>
        <taxon>Bacteria</taxon>
        <taxon>Pseudomonadati</taxon>
        <taxon>Bacteroidota</taxon>
        <taxon>Cytophagia</taxon>
        <taxon>Cytophagales</taxon>
        <taxon>Fulvivirgaceae</taxon>
        <taxon>Fulvivirga</taxon>
    </lineage>
</organism>
<dbReference type="FunFam" id="1.20.58.340:FF:000012">
    <property type="entry name" value="Magnesium transport protein CorA"/>
    <property type="match status" value="1"/>
</dbReference>
<dbReference type="Proteomes" id="UP000659388">
    <property type="component" value="Unassembled WGS sequence"/>
</dbReference>
<keyword evidence="4 8" id="KW-1003">Cell membrane</keyword>
<dbReference type="Gene3D" id="1.20.58.340">
    <property type="entry name" value="Magnesium transport protein CorA, transmembrane region"/>
    <property type="match status" value="2"/>
</dbReference>
<dbReference type="EMBL" id="JAESIY010000004">
    <property type="protein sequence ID" value="MBL3656170.1"/>
    <property type="molecule type" value="Genomic_DNA"/>
</dbReference>
<accession>A0A937K0C6</accession>
<comment type="function">
    <text evidence="8">Mediates influx of magnesium ions.</text>
</comment>
<dbReference type="Gene3D" id="3.30.460.20">
    <property type="entry name" value="CorA soluble domain-like"/>
    <property type="match status" value="1"/>
</dbReference>
<evidence type="ECO:0000256" key="4">
    <source>
        <dbReference type="ARBA" id="ARBA00022475"/>
    </source>
</evidence>
<dbReference type="InterPro" id="IPR004488">
    <property type="entry name" value="Mg/Co-transport_prot_CorA"/>
</dbReference>
<reference evidence="9" key="1">
    <citation type="submission" date="2021-01" db="EMBL/GenBank/DDBJ databases">
        <title>Fulvivirga kasyanovii gen. nov., sp nov., a novel member of the phylum Bacteroidetes isolated from seawater in a mussel farm.</title>
        <authorList>
            <person name="Zhao L.-H."/>
            <person name="Wang Z.-J."/>
        </authorList>
    </citation>
    <scope>NUCLEOTIDE SEQUENCE</scope>
    <source>
        <strain evidence="9">2943</strain>
    </source>
</reference>
<dbReference type="InterPro" id="IPR002523">
    <property type="entry name" value="MgTranspt_CorA/ZnTranspt_ZntB"/>
</dbReference>
<evidence type="ECO:0000313" key="10">
    <source>
        <dbReference type="Proteomes" id="UP000659388"/>
    </source>
</evidence>
<dbReference type="RefSeq" id="WP_202243964.1">
    <property type="nucleotide sequence ID" value="NZ_JAESIY010000004.1"/>
</dbReference>
<dbReference type="Pfam" id="PF01544">
    <property type="entry name" value="CorA"/>
    <property type="match status" value="1"/>
</dbReference>
<dbReference type="SUPFAM" id="SSF144083">
    <property type="entry name" value="Magnesium transport protein CorA, transmembrane region"/>
    <property type="match status" value="1"/>
</dbReference>
<dbReference type="NCBIfam" id="TIGR00383">
    <property type="entry name" value="corA"/>
    <property type="match status" value="1"/>
</dbReference>
<feature type="transmembrane region" description="Helical" evidence="8">
    <location>
        <begin position="315"/>
        <end position="335"/>
    </location>
</feature>
<keyword evidence="7 8" id="KW-0472">Membrane</keyword>
<dbReference type="InterPro" id="IPR045861">
    <property type="entry name" value="CorA_cytoplasmic_dom"/>
</dbReference>
<comment type="caution">
    <text evidence="9">The sequence shown here is derived from an EMBL/GenBank/DDBJ whole genome shotgun (WGS) entry which is preliminary data.</text>
</comment>
<evidence type="ECO:0000256" key="6">
    <source>
        <dbReference type="ARBA" id="ARBA00022989"/>
    </source>
</evidence>
<protein>
    <recommendedName>
        <fullName evidence="8">Magnesium transport protein CorA</fullName>
    </recommendedName>
</protein>
<dbReference type="GO" id="GO:0005886">
    <property type="term" value="C:plasma membrane"/>
    <property type="evidence" value="ECO:0007669"/>
    <property type="project" value="UniProtKB-SubCell"/>
</dbReference>
<dbReference type="GO" id="GO:0000287">
    <property type="term" value="F:magnesium ion binding"/>
    <property type="evidence" value="ECO:0007669"/>
    <property type="project" value="TreeGrafter"/>
</dbReference>
<keyword evidence="6 8" id="KW-1133">Transmembrane helix</keyword>
<comment type="subcellular location">
    <subcellularLocation>
        <location evidence="1">Cell membrane</location>
        <topology evidence="1">Multi-pass membrane protein</topology>
    </subcellularLocation>
    <subcellularLocation>
        <location evidence="8">Membrane</location>
        <topology evidence="8">Multi-pass membrane protein</topology>
    </subcellularLocation>
</comment>
<dbReference type="CDD" id="cd12828">
    <property type="entry name" value="TmCorA-like_1"/>
    <property type="match status" value="1"/>
</dbReference>
<evidence type="ECO:0000256" key="7">
    <source>
        <dbReference type="ARBA" id="ARBA00023136"/>
    </source>
</evidence>
<keyword evidence="10" id="KW-1185">Reference proteome</keyword>
<dbReference type="GO" id="GO:0015095">
    <property type="term" value="F:magnesium ion transmembrane transporter activity"/>
    <property type="evidence" value="ECO:0007669"/>
    <property type="project" value="UniProtKB-UniRule"/>
</dbReference>
<evidence type="ECO:0000256" key="2">
    <source>
        <dbReference type="ARBA" id="ARBA00009765"/>
    </source>
</evidence>
<dbReference type="PANTHER" id="PTHR46494:SF1">
    <property type="entry name" value="CORA FAMILY METAL ION TRANSPORTER (EUROFUNG)"/>
    <property type="match status" value="1"/>
</dbReference>
<dbReference type="AlphaFoldDB" id="A0A937K0C6"/>
<name>A0A937K0C6_9BACT</name>
<proteinExistence type="inferred from homology"/>
<keyword evidence="3 8" id="KW-0813">Transport</keyword>
<dbReference type="InterPro" id="IPR045863">
    <property type="entry name" value="CorA_TM1_TM2"/>
</dbReference>
<evidence type="ECO:0000256" key="8">
    <source>
        <dbReference type="RuleBase" id="RU362010"/>
    </source>
</evidence>
<comment type="similarity">
    <text evidence="2 8">Belongs to the CorA metal ion transporter (MIT) (TC 1.A.35) family.</text>
</comment>
<sequence>MNLTRISKLSKLIGIRNSKQKAGLPPGTLIYTGNKLTNKSDIDLISYNEKDIKEYTGKDINNVLPHTDENRVNWLNIDGLHNIDLIESVGGHFNLHPLLLEDILNPDQRPKTDDYENHLFFTLKTLHSIQEEENDEGSVVNYEQISFVLGKHYLLSFQEKEGDLFDGLRERLRQDNHSSATRARKKGADYLFYRLIDTVVDSYYIVLEQVGEKIEELEDEVYLEPSNDTLKQIQRLKKELIFLRKSVYPLRESLSKVIKGEYPLIAPDTITFFSDVYDHTIHVIETIETYRDLTASLMDMYMTSISNKMNEVMKVLTIIATIFIPLTFIAGIYGMNFDNMPELHLKYGYFYTWGLMIAIFIAMIIYFKRKDWI</sequence>
<keyword evidence="8" id="KW-0406">Ion transport</keyword>
<dbReference type="GO" id="GO:0050897">
    <property type="term" value="F:cobalt ion binding"/>
    <property type="evidence" value="ECO:0007669"/>
    <property type="project" value="TreeGrafter"/>
</dbReference>
<dbReference type="GO" id="GO:0015087">
    <property type="term" value="F:cobalt ion transmembrane transporter activity"/>
    <property type="evidence" value="ECO:0007669"/>
    <property type="project" value="UniProtKB-UniRule"/>
</dbReference>
<evidence type="ECO:0000313" key="9">
    <source>
        <dbReference type="EMBL" id="MBL3656170.1"/>
    </source>
</evidence>
<evidence type="ECO:0000256" key="5">
    <source>
        <dbReference type="ARBA" id="ARBA00022692"/>
    </source>
</evidence>
<dbReference type="SUPFAM" id="SSF143865">
    <property type="entry name" value="CorA soluble domain-like"/>
    <property type="match status" value="1"/>
</dbReference>
<feature type="transmembrane region" description="Helical" evidence="8">
    <location>
        <begin position="347"/>
        <end position="367"/>
    </location>
</feature>
<evidence type="ECO:0000256" key="1">
    <source>
        <dbReference type="ARBA" id="ARBA00004651"/>
    </source>
</evidence>
<keyword evidence="8" id="KW-0460">Magnesium</keyword>